<comment type="caution">
    <text evidence="1">The sequence shown here is derived from an EMBL/GenBank/DDBJ whole genome shotgun (WGS) entry which is preliminary data.</text>
</comment>
<proteinExistence type="predicted"/>
<dbReference type="Proteomes" id="UP001501126">
    <property type="component" value="Unassembled WGS sequence"/>
</dbReference>
<gene>
    <name evidence="1" type="ORF">GCM10009118_11570</name>
</gene>
<dbReference type="EMBL" id="BAAAFH010000003">
    <property type="protein sequence ID" value="GAA0874749.1"/>
    <property type="molecule type" value="Genomic_DNA"/>
</dbReference>
<keyword evidence="2" id="KW-1185">Reference proteome</keyword>
<name>A0ABN1MPI6_9FLAO</name>
<evidence type="ECO:0000313" key="2">
    <source>
        <dbReference type="Proteomes" id="UP001501126"/>
    </source>
</evidence>
<organism evidence="1 2">
    <name type="scientific">Wandonia haliotis</name>
    <dbReference type="NCBI Taxonomy" id="574963"/>
    <lineage>
        <taxon>Bacteria</taxon>
        <taxon>Pseudomonadati</taxon>
        <taxon>Bacteroidota</taxon>
        <taxon>Flavobacteriia</taxon>
        <taxon>Flavobacteriales</taxon>
        <taxon>Crocinitomicaceae</taxon>
        <taxon>Wandonia</taxon>
    </lineage>
</organism>
<reference evidence="1 2" key="1">
    <citation type="journal article" date="2019" name="Int. J. Syst. Evol. Microbiol.">
        <title>The Global Catalogue of Microorganisms (GCM) 10K type strain sequencing project: providing services to taxonomists for standard genome sequencing and annotation.</title>
        <authorList>
            <consortium name="The Broad Institute Genomics Platform"/>
            <consortium name="The Broad Institute Genome Sequencing Center for Infectious Disease"/>
            <person name="Wu L."/>
            <person name="Ma J."/>
        </authorList>
    </citation>
    <scope>NUCLEOTIDE SEQUENCE [LARGE SCALE GENOMIC DNA]</scope>
    <source>
        <strain evidence="1 2">JCM 16083</strain>
    </source>
</reference>
<evidence type="ECO:0000313" key="1">
    <source>
        <dbReference type="EMBL" id="GAA0874749.1"/>
    </source>
</evidence>
<protein>
    <submittedName>
        <fullName evidence="1">Uncharacterized protein</fullName>
    </submittedName>
</protein>
<accession>A0ABN1MPI6</accession>
<sequence>MVHFILHLQKNIFVRTIAEIPHHTFRISVFSYNSKYIVKIELGQFEQIYKISEADVIGLEEVKGMLTDEFLENCMGRFLTMREDWLKSFSNKNVN</sequence>